<evidence type="ECO:0000313" key="7">
    <source>
        <dbReference type="Proteomes" id="UP000250222"/>
    </source>
</evidence>
<feature type="domain" description="ANTAR" evidence="5">
    <location>
        <begin position="169"/>
        <end position="230"/>
    </location>
</feature>
<reference evidence="6 7" key="1">
    <citation type="submission" date="2016-10" db="EMBL/GenBank/DDBJ databases">
        <authorList>
            <person name="Cai Z."/>
        </authorList>
    </citation>
    <scope>NUCLEOTIDE SEQUENCE [LARGE SCALE GENOMIC DNA]</scope>
    <source>
        <strain evidence="6 7">CGMCC 1.10826</strain>
    </source>
</reference>
<name>A0A2Y9BUY9_9MICO</name>
<evidence type="ECO:0000256" key="2">
    <source>
        <dbReference type="ARBA" id="ARBA00022777"/>
    </source>
</evidence>
<dbReference type="SUPFAM" id="SSF55781">
    <property type="entry name" value="GAF domain-like"/>
    <property type="match status" value="1"/>
</dbReference>
<keyword evidence="1" id="KW-0808">Transferase</keyword>
<evidence type="ECO:0000256" key="3">
    <source>
        <dbReference type="ARBA" id="ARBA00023015"/>
    </source>
</evidence>
<evidence type="ECO:0000259" key="5">
    <source>
        <dbReference type="PROSITE" id="PS50921"/>
    </source>
</evidence>
<dbReference type="PROSITE" id="PS50921">
    <property type="entry name" value="ANTAR"/>
    <property type="match status" value="1"/>
</dbReference>
<dbReference type="Pfam" id="PF03861">
    <property type="entry name" value="ANTAR"/>
    <property type="match status" value="1"/>
</dbReference>
<dbReference type="InterPro" id="IPR012074">
    <property type="entry name" value="GAF_ANTAR"/>
</dbReference>
<dbReference type="RefSeq" id="WP_110850669.1">
    <property type="nucleotide sequence ID" value="NZ_QKLZ01000001.1"/>
</dbReference>
<keyword evidence="7" id="KW-1185">Reference proteome</keyword>
<accession>A0A2Y9BUY9</accession>
<gene>
    <name evidence="6" type="ORF">SAMN05216184_101131</name>
</gene>
<keyword evidence="2" id="KW-0418">Kinase</keyword>
<dbReference type="OrthoDB" id="3688893at2"/>
<dbReference type="Gene3D" id="1.10.10.10">
    <property type="entry name" value="Winged helix-like DNA-binding domain superfamily/Winged helix DNA-binding domain"/>
    <property type="match status" value="1"/>
</dbReference>
<protein>
    <submittedName>
        <fullName evidence="6">ANTAR domain-containing protein</fullName>
    </submittedName>
</protein>
<sequence length="237" mass="24828">MDVRLGEDLGPAMARASGLLLSGRVVEAVLPLLTATALHVVPGAVGSGITLLGGDGSRATAAGTDPLVERADALQYELDEGPCLDAWRQRRSIVADDLAAEERWPRWAPLAVELGLRSVASAGLVAGEASVGAIKLYSSRTAAFDEADRAALALFAAQAAILVNSAQTFQRAGHLSEDVQAALRERDTVTRATGLIMGREKVPEDRAFGYLMSRAQSEGTPLHETAARLLRSASTGT</sequence>
<dbReference type="InterPro" id="IPR036388">
    <property type="entry name" value="WH-like_DNA-bd_sf"/>
</dbReference>
<dbReference type="EMBL" id="UETB01000001">
    <property type="protein sequence ID" value="SSA36472.1"/>
    <property type="molecule type" value="Genomic_DNA"/>
</dbReference>
<dbReference type="SMART" id="SM01012">
    <property type="entry name" value="ANTAR"/>
    <property type="match status" value="1"/>
</dbReference>
<evidence type="ECO:0000256" key="4">
    <source>
        <dbReference type="ARBA" id="ARBA00023163"/>
    </source>
</evidence>
<dbReference type="Pfam" id="PF13185">
    <property type="entry name" value="GAF_2"/>
    <property type="match status" value="1"/>
</dbReference>
<evidence type="ECO:0000313" key="6">
    <source>
        <dbReference type="EMBL" id="SSA36472.1"/>
    </source>
</evidence>
<dbReference type="GO" id="GO:0003723">
    <property type="term" value="F:RNA binding"/>
    <property type="evidence" value="ECO:0007669"/>
    <property type="project" value="InterPro"/>
</dbReference>
<dbReference type="PIRSF" id="PIRSF036625">
    <property type="entry name" value="GAF_ANTAR"/>
    <property type="match status" value="1"/>
</dbReference>
<dbReference type="SUPFAM" id="SSF52172">
    <property type="entry name" value="CheY-like"/>
    <property type="match status" value="1"/>
</dbReference>
<organism evidence="6 7">
    <name type="scientific">Georgenia satyanarayanai</name>
    <dbReference type="NCBI Taxonomy" id="860221"/>
    <lineage>
        <taxon>Bacteria</taxon>
        <taxon>Bacillati</taxon>
        <taxon>Actinomycetota</taxon>
        <taxon>Actinomycetes</taxon>
        <taxon>Micrococcales</taxon>
        <taxon>Bogoriellaceae</taxon>
        <taxon>Georgenia</taxon>
    </lineage>
</organism>
<dbReference type="Proteomes" id="UP000250222">
    <property type="component" value="Unassembled WGS sequence"/>
</dbReference>
<dbReference type="InterPro" id="IPR005561">
    <property type="entry name" value="ANTAR"/>
</dbReference>
<dbReference type="SMART" id="SM00065">
    <property type="entry name" value="GAF"/>
    <property type="match status" value="1"/>
</dbReference>
<keyword evidence="4" id="KW-0804">Transcription</keyword>
<proteinExistence type="predicted"/>
<dbReference type="AlphaFoldDB" id="A0A2Y9BUY9"/>
<evidence type="ECO:0000256" key="1">
    <source>
        <dbReference type="ARBA" id="ARBA00022679"/>
    </source>
</evidence>
<dbReference type="GO" id="GO:0016301">
    <property type="term" value="F:kinase activity"/>
    <property type="evidence" value="ECO:0007669"/>
    <property type="project" value="UniProtKB-KW"/>
</dbReference>
<dbReference type="InterPro" id="IPR003018">
    <property type="entry name" value="GAF"/>
</dbReference>
<keyword evidence="3" id="KW-0805">Transcription regulation</keyword>
<dbReference type="Gene3D" id="3.30.450.40">
    <property type="match status" value="1"/>
</dbReference>
<dbReference type="InterPro" id="IPR029016">
    <property type="entry name" value="GAF-like_dom_sf"/>
</dbReference>
<dbReference type="InterPro" id="IPR011006">
    <property type="entry name" value="CheY-like_superfamily"/>
</dbReference>